<organism evidence="8 9">
    <name type="scientific">Cyanidium caldarium</name>
    <name type="common">Red alga</name>
    <dbReference type="NCBI Taxonomy" id="2771"/>
    <lineage>
        <taxon>Eukaryota</taxon>
        <taxon>Rhodophyta</taxon>
        <taxon>Bangiophyceae</taxon>
        <taxon>Cyanidiales</taxon>
        <taxon>Cyanidiaceae</taxon>
        <taxon>Cyanidium</taxon>
    </lineage>
</organism>
<dbReference type="GO" id="GO:0016538">
    <property type="term" value="F:cyclin-dependent protein serine/threonine kinase regulator activity"/>
    <property type="evidence" value="ECO:0007669"/>
    <property type="project" value="InterPro"/>
</dbReference>
<dbReference type="InterPro" id="IPR039361">
    <property type="entry name" value="Cyclin"/>
</dbReference>
<dbReference type="InterPro" id="IPR048258">
    <property type="entry name" value="Cyclins_cyclin-box"/>
</dbReference>
<reference evidence="8 9" key="1">
    <citation type="submission" date="2022-07" db="EMBL/GenBank/DDBJ databases">
        <title>Genome-wide signatures of adaptation to extreme environments.</title>
        <authorList>
            <person name="Cho C.H."/>
            <person name="Yoon H.S."/>
        </authorList>
    </citation>
    <scope>NUCLEOTIDE SEQUENCE [LARGE SCALE GENOMIC DNA]</scope>
    <source>
        <strain evidence="8 9">DBV 063 E5</strain>
    </source>
</reference>
<dbReference type="AlphaFoldDB" id="A0AAV9IP66"/>
<dbReference type="InterPro" id="IPR013763">
    <property type="entry name" value="Cyclin-like_dom"/>
</dbReference>
<feature type="domain" description="Cyclin-like" evidence="6">
    <location>
        <begin position="283"/>
        <end position="364"/>
    </location>
</feature>
<dbReference type="CDD" id="cd20507">
    <property type="entry name" value="CYCLIN_CCNB1-like_rpt1"/>
    <property type="match status" value="1"/>
</dbReference>
<dbReference type="EMBL" id="JANCYW010000001">
    <property type="protein sequence ID" value="KAK4534147.1"/>
    <property type="molecule type" value="Genomic_DNA"/>
</dbReference>
<dbReference type="SMART" id="SM00385">
    <property type="entry name" value="CYCLIN"/>
    <property type="match status" value="2"/>
</dbReference>
<keyword evidence="3" id="KW-0131">Cell cycle</keyword>
<accession>A0AAV9IP66</accession>
<dbReference type="InterPro" id="IPR004367">
    <property type="entry name" value="Cyclin_C-dom"/>
</dbReference>
<name>A0AAV9IP66_CYACA</name>
<evidence type="ECO:0000313" key="8">
    <source>
        <dbReference type="EMBL" id="KAK4534147.1"/>
    </source>
</evidence>
<dbReference type="PIRSF" id="PIRSF001771">
    <property type="entry name" value="Cyclin_A_B_D_E"/>
    <property type="match status" value="1"/>
</dbReference>
<dbReference type="Proteomes" id="UP001301350">
    <property type="component" value="Unassembled WGS sequence"/>
</dbReference>
<evidence type="ECO:0000256" key="3">
    <source>
        <dbReference type="ARBA" id="ARBA00023306"/>
    </source>
</evidence>
<protein>
    <recommendedName>
        <fullName evidence="10">Cyclin N-terminal domain-containing protein</fullName>
    </recommendedName>
</protein>
<dbReference type="FunFam" id="1.10.472.10:FF:000167">
    <property type="entry name" value="Mitotic cyclin 6"/>
    <property type="match status" value="1"/>
</dbReference>
<dbReference type="PROSITE" id="PS00292">
    <property type="entry name" value="CYCLINS"/>
    <property type="match status" value="1"/>
</dbReference>
<dbReference type="Gene3D" id="1.10.472.10">
    <property type="entry name" value="Cyclin-like"/>
    <property type="match status" value="2"/>
</dbReference>
<feature type="domain" description="Cyclin C-terminal" evidence="7">
    <location>
        <begin position="279"/>
        <end position="395"/>
    </location>
</feature>
<sequence length="404" mass="44538">MSFPFRSENESGVDGKQPTAAMATRRDKRALGDISNVVAGAVAAAAAAAGSSGAAADAKLSAAAGLSSLSPALAKKTRPFDWQTRSLAAKEALAPRWLPAFSLPPALLPPPPPSSLSSSSSSATYLDPSTVRNVEAPDIDNHLAVPQLVNHIFTHFRHCELGLMPNPNYMAAQRDINARMRAILVDWLVDVHVRFKLMPEVLYLTVNLIDRFLSECSVVRQKLQLVGVTAMLVASKYEEIYAPEVRDFVYISDKAYTREEILKMEAVMLNRLKFDLTIPSALKFVDRALRVAGAPPQQQWYAKFCVELALVEYKMLRFPPSLLAAACVNVASRVLDRGTWDATLTAYTGYTEADLLECCDELVELIRRSESSNLTAVRRKYSSSKYGEVARSSLDMLMEYDLRQ</sequence>
<dbReference type="Pfam" id="PF02984">
    <property type="entry name" value="Cyclin_C"/>
    <property type="match status" value="1"/>
</dbReference>
<evidence type="ECO:0000259" key="7">
    <source>
        <dbReference type="SMART" id="SM01332"/>
    </source>
</evidence>
<evidence type="ECO:0000256" key="4">
    <source>
        <dbReference type="RuleBase" id="RU000383"/>
    </source>
</evidence>
<dbReference type="InterPro" id="IPR036915">
    <property type="entry name" value="Cyclin-like_sf"/>
</dbReference>
<keyword evidence="9" id="KW-1185">Reference proteome</keyword>
<dbReference type="FunFam" id="1.10.472.10:FF:000013">
    <property type="entry name" value="Cyclin A1"/>
    <property type="match status" value="1"/>
</dbReference>
<dbReference type="SUPFAM" id="SSF47954">
    <property type="entry name" value="Cyclin-like"/>
    <property type="match status" value="2"/>
</dbReference>
<feature type="region of interest" description="Disordered" evidence="5">
    <location>
        <begin position="1"/>
        <end position="25"/>
    </location>
</feature>
<comment type="similarity">
    <text evidence="4">Belongs to the cyclin family.</text>
</comment>
<feature type="domain" description="Cyclin-like" evidence="6">
    <location>
        <begin position="186"/>
        <end position="270"/>
    </location>
</feature>
<gene>
    <name evidence="8" type="ORF">CDCA_CDCA01G0172</name>
</gene>
<dbReference type="PANTHER" id="PTHR10177">
    <property type="entry name" value="CYCLINS"/>
    <property type="match status" value="1"/>
</dbReference>
<proteinExistence type="inferred from homology"/>
<evidence type="ECO:0000256" key="5">
    <source>
        <dbReference type="SAM" id="MobiDB-lite"/>
    </source>
</evidence>
<evidence type="ECO:0008006" key="10">
    <source>
        <dbReference type="Google" id="ProtNLM"/>
    </source>
</evidence>
<evidence type="ECO:0000256" key="2">
    <source>
        <dbReference type="ARBA" id="ARBA00023127"/>
    </source>
</evidence>
<dbReference type="GO" id="GO:0051301">
    <property type="term" value="P:cell division"/>
    <property type="evidence" value="ECO:0007669"/>
    <property type="project" value="UniProtKB-KW"/>
</dbReference>
<evidence type="ECO:0000259" key="6">
    <source>
        <dbReference type="SMART" id="SM00385"/>
    </source>
</evidence>
<dbReference type="Pfam" id="PF00134">
    <property type="entry name" value="Cyclin_N"/>
    <property type="match status" value="1"/>
</dbReference>
<dbReference type="GO" id="GO:0044772">
    <property type="term" value="P:mitotic cell cycle phase transition"/>
    <property type="evidence" value="ECO:0007669"/>
    <property type="project" value="InterPro"/>
</dbReference>
<keyword evidence="1" id="KW-0132">Cell division</keyword>
<dbReference type="InterPro" id="IPR046965">
    <property type="entry name" value="Cyclin_A/B-like"/>
</dbReference>
<comment type="caution">
    <text evidence="8">The sequence shown here is derived from an EMBL/GenBank/DDBJ whole genome shotgun (WGS) entry which is preliminary data.</text>
</comment>
<evidence type="ECO:0000313" key="9">
    <source>
        <dbReference type="Proteomes" id="UP001301350"/>
    </source>
</evidence>
<keyword evidence="2 4" id="KW-0195">Cyclin</keyword>
<dbReference type="SMART" id="SM01332">
    <property type="entry name" value="Cyclin_C"/>
    <property type="match status" value="1"/>
</dbReference>
<evidence type="ECO:0000256" key="1">
    <source>
        <dbReference type="ARBA" id="ARBA00022618"/>
    </source>
</evidence>
<dbReference type="InterPro" id="IPR006671">
    <property type="entry name" value="Cyclin_N"/>
</dbReference>